<name>A0ABT5XQU3_9FLAO</name>
<dbReference type="InterPro" id="IPR007815">
    <property type="entry name" value="Emycin_Estase"/>
</dbReference>
<dbReference type="EMBL" id="JARFVA010000005">
    <property type="protein sequence ID" value="MDF0708270.1"/>
    <property type="molecule type" value="Genomic_DNA"/>
</dbReference>
<gene>
    <name evidence="1" type="ORF">PY091_13680</name>
</gene>
<accession>A0ABT5XQU3</accession>
<reference evidence="1 2" key="1">
    <citation type="submission" date="2023-03" db="EMBL/GenBank/DDBJ databases">
        <title>Muricauda XX sp. nov. and Muricauda XXX sp. nov., two novel species isolated from Okinawa Trough.</title>
        <authorList>
            <person name="Cao W."/>
            <person name="Deng X."/>
        </authorList>
    </citation>
    <scope>NUCLEOTIDE SEQUENCE [LARGE SCALE GENOMIC DNA]</scope>
    <source>
        <strain evidence="1 2">81s02</strain>
    </source>
</reference>
<comment type="caution">
    <text evidence="1">The sequence shown here is derived from an EMBL/GenBank/DDBJ whole genome shotgun (WGS) entry which is preliminary data.</text>
</comment>
<sequence length="388" mass="45476">MISKNNSLFMRYFLNALIVLLFSGLSSAQVKENIYELNHIENLLTYDVEQIISKRVEGKRVVFLGEAEHHIGSDFLAKTNFVKYLVTELGYTEIAFESDFFGLYFEHDKKNIFPHWSRVEQCKELFDFLDKNNVTIWGFDNQTHSPYSYYNFTKKLIDFLNKNSIEFDQSFISSIDAIIKNGPTSNKVLDDSVVDSVILNLNQLLDNEHIKRDKLWHQFLESFKSAVLIYTTHSGKKKGIPIRDRQMAKNLDFLVNNLSDKKIIVWLANAHMAKFEYGFMDGETMGAQFVNLNPNMSYHIAVSSINMPYRKEKWIKKSSEDEENLLHLLPTTEKNYFIDSTALIDNNPEFKEKEFEGMFNLRKDKTNWFRLFDALVFISKGERIKYLK</sequence>
<dbReference type="Proteomes" id="UP001217083">
    <property type="component" value="Unassembled WGS sequence"/>
</dbReference>
<dbReference type="RefSeq" id="WP_275650219.1">
    <property type="nucleotide sequence ID" value="NZ_JARFVA010000005.1"/>
</dbReference>
<evidence type="ECO:0000313" key="2">
    <source>
        <dbReference type="Proteomes" id="UP001217083"/>
    </source>
</evidence>
<dbReference type="SUPFAM" id="SSF159501">
    <property type="entry name" value="EreA/ChaN-like"/>
    <property type="match status" value="1"/>
</dbReference>
<keyword evidence="2" id="KW-1185">Reference proteome</keyword>
<dbReference type="Pfam" id="PF05139">
    <property type="entry name" value="Erythro_esteras"/>
    <property type="match status" value="1"/>
</dbReference>
<proteinExistence type="predicted"/>
<evidence type="ECO:0000313" key="1">
    <source>
        <dbReference type="EMBL" id="MDF0708270.1"/>
    </source>
</evidence>
<dbReference type="Gene3D" id="3.40.1660.10">
    <property type="entry name" value="EreA-like (biosynthetic domain)"/>
    <property type="match status" value="2"/>
</dbReference>
<protein>
    <submittedName>
        <fullName evidence="1">Erythromycin esterase family protein</fullName>
    </submittedName>
</protein>
<organism evidence="1 2">
    <name type="scientific">Flagellimonas okinawensis</name>
    <dbReference type="NCBI Taxonomy" id="3031324"/>
    <lineage>
        <taxon>Bacteria</taxon>
        <taxon>Pseudomonadati</taxon>
        <taxon>Bacteroidota</taxon>
        <taxon>Flavobacteriia</taxon>
        <taxon>Flavobacteriales</taxon>
        <taxon>Flavobacteriaceae</taxon>
        <taxon>Flagellimonas</taxon>
    </lineage>
</organism>